<dbReference type="SUPFAM" id="SSF52540">
    <property type="entry name" value="P-loop containing nucleoside triphosphate hydrolases"/>
    <property type="match status" value="1"/>
</dbReference>
<evidence type="ECO:0008006" key="3">
    <source>
        <dbReference type="Google" id="ProtNLM"/>
    </source>
</evidence>
<dbReference type="eggNOG" id="COG0645">
    <property type="taxonomic scope" value="Bacteria"/>
</dbReference>
<evidence type="ECO:0000313" key="1">
    <source>
        <dbReference type="EMBL" id="EOD70586.1"/>
    </source>
</evidence>
<protein>
    <recommendedName>
        <fullName evidence="3">Kinase</fullName>
    </recommendedName>
</protein>
<dbReference type="RefSeq" id="WP_003054105.1">
    <property type="nucleotide sequence ID" value="NZ_AOUO01000004.1"/>
</dbReference>
<gene>
    <name evidence="1" type="ORF">H480_00285</name>
</gene>
<dbReference type="AlphaFoldDB" id="R1IDK5"/>
<evidence type="ECO:0000313" key="2">
    <source>
        <dbReference type="Proteomes" id="UP000014139"/>
    </source>
</evidence>
<organism evidence="1 2">
    <name type="scientific">Amycolatopsis vancoresmycina DSM 44592</name>
    <dbReference type="NCBI Taxonomy" id="1292037"/>
    <lineage>
        <taxon>Bacteria</taxon>
        <taxon>Bacillati</taxon>
        <taxon>Actinomycetota</taxon>
        <taxon>Actinomycetes</taxon>
        <taxon>Pseudonocardiales</taxon>
        <taxon>Pseudonocardiaceae</taxon>
        <taxon>Amycolatopsis</taxon>
    </lineage>
</organism>
<dbReference type="PATRIC" id="fig|1292037.4.peg.54"/>
<reference evidence="1 2" key="1">
    <citation type="submission" date="2013-02" db="EMBL/GenBank/DDBJ databases">
        <title>Draft genome sequence of Amycolatopsis vancoresmycina strain DSM 44592T.</title>
        <authorList>
            <person name="Kumar S."/>
            <person name="Kaur N."/>
            <person name="Kaur C."/>
            <person name="Raghava G.P.S."/>
            <person name="Mayilraj S."/>
        </authorList>
    </citation>
    <scope>NUCLEOTIDE SEQUENCE [LARGE SCALE GENOMIC DNA]</scope>
    <source>
        <strain evidence="1 2">DSM 44592</strain>
    </source>
</reference>
<dbReference type="EMBL" id="AOUO01000004">
    <property type="protein sequence ID" value="EOD70586.1"/>
    <property type="molecule type" value="Genomic_DNA"/>
</dbReference>
<proteinExistence type="predicted"/>
<dbReference type="InterPro" id="IPR027417">
    <property type="entry name" value="P-loop_NTPase"/>
</dbReference>
<accession>R1IDK5</accession>
<dbReference type="Pfam" id="PF13671">
    <property type="entry name" value="AAA_33"/>
    <property type="match status" value="1"/>
</dbReference>
<sequence>MFVLVGGWPGAGKSTLAAALGPRLGLPVLAKDEIKEALAEELGHPRTVDESRRLGRAAVLAALRVARRCPGAVVDSTWPDYTRPLVAQLPGRVVEVRCVVPLEIARSRYYARAAHRHASHFDLAREESELWGDPVLPLGAGPLVEVDNTAEPDILAVVADILRAAERSE</sequence>
<dbReference type="Gene3D" id="3.40.50.300">
    <property type="entry name" value="P-loop containing nucleotide triphosphate hydrolases"/>
    <property type="match status" value="1"/>
</dbReference>
<dbReference type="Proteomes" id="UP000014139">
    <property type="component" value="Unassembled WGS sequence"/>
</dbReference>
<comment type="caution">
    <text evidence="1">The sequence shown here is derived from an EMBL/GenBank/DDBJ whole genome shotgun (WGS) entry which is preliminary data.</text>
</comment>
<name>R1IDK5_9PSEU</name>
<keyword evidence="2" id="KW-1185">Reference proteome</keyword>